<gene>
    <name evidence="1" type="ORF">MAR_028684</name>
</gene>
<evidence type="ECO:0000313" key="1">
    <source>
        <dbReference type="EMBL" id="WAQ95994.1"/>
    </source>
</evidence>
<dbReference type="Proteomes" id="UP001164746">
    <property type="component" value="Chromosome 2"/>
</dbReference>
<dbReference type="EMBL" id="CP111013">
    <property type="protein sequence ID" value="WAQ95994.1"/>
    <property type="molecule type" value="Genomic_DNA"/>
</dbReference>
<evidence type="ECO:0000313" key="2">
    <source>
        <dbReference type="Proteomes" id="UP001164746"/>
    </source>
</evidence>
<organism evidence="1 2">
    <name type="scientific">Mya arenaria</name>
    <name type="common">Soft-shell clam</name>
    <dbReference type="NCBI Taxonomy" id="6604"/>
    <lineage>
        <taxon>Eukaryota</taxon>
        <taxon>Metazoa</taxon>
        <taxon>Spiralia</taxon>
        <taxon>Lophotrochozoa</taxon>
        <taxon>Mollusca</taxon>
        <taxon>Bivalvia</taxon>
        <taxon>Autobranchia</taxon>
        <taxon>Heteroconchia</taxon>
        <taxon>Euheterodonta</taxon>
        <taxon>Imparidentia</taxon>
        <taxon>Neoheterodontei</taxon>
        <taxon>Myida</taxon>
        <taxon>Myoidea</taxon>
        <taxon>Myidae</taxon>
        <taxon>Mya</taxon>
    </lineage>
</organism>
<proteinExistence type="predicted"/>
<protein>
    <submittedName>
        <fullName evidence="1">Uncharacterized protein</fullName>
    </submittedName>
</protein>
<name>A0ABY7DFE2_MYAAR</name>
<reference evidence="1" key="1">
    <citation type="submission" date="2022-11" db="EMBL/GenBank/DDBJ databases">
        <title>Centuries of genome instability and evolution in soft-shell clam transmissible cancer (bioRxiv).</title>
        <authorList>
            <person name="Hart S.F.M."/>
            <person name="Yonemitsu M.A."/>
            <person name="Giersch R.M."/>
            <person name="Beal B.F."/>
            <person name="Arriagada G."/>
            <person name="Davis B.W."/>
            <person name="Ostrander E.A."/>
            <person name="Goff S.P."/>
            <person name="Metzger M.J."/>
        </authorList>
    </citation>
    <scope>NUCLEOTIDE SEQUENCE</scope>
    <source>
        <strain evidence="1">MELC-2E11</strain>
        <tissue evidence="1">Siphon/mantle</tissue>
    </source>
</reference>
<keyword evidence="2" id="KW-1185">Reference proteome</keyword>
<sequence length="185" mass="21282">MVQSYQWFIEWSLPLKNASRGHLPSFASITSIREFAPDIHTGRHDISHSKIVSINTDLCVISSVEREYINFSLWTKEATSQLSGKDMRWITSLMYQNVYGTCTAVLLDTKEAVGLSVRYRSCLSCFSLRDFSHIKRLSLLWRYRYCSEGCCPEEYCAYKLICYPKICCTFGGPDSNCHQEICIPN</sequence>
<accession>A0ABY7DFE2</accession>